<dbReference type="EMBL" id="DS113490">
    <property type="protein sequence ID" value="EAY03913.1"/>
    <property type="molecule type" value="Genomic_DNA"/>
</dbReference>
<accession>A2ETV8</accession>
<dbReference type="AlphaFoldDB" id="A2ETV8"/>
<dbReference type="Proteomes" id="UP000001542">
    <property type="component" value="Unassembled WGS sequence"/>
</dbReference>
<name>A2ETV8_TRIV3</name>
<organism evidence="1 2">
    <name type="scientific">Trichomonas vaginalis (strain ATCC PRA-98 / G3)</name>
    <dbReference type="NCBI Taxonomy" id="412133"/>
    <lineage>
        <taxon>Eukaryota</taxon>
        <taxon>Metamonada</taxon>
        <taxon>Parabasalia</taxon>
        <taxon>Trichomonadida</taxon>
        <taxon>Trichomonadidae</taxon>
        <taxon>Trichomonas</taxon>
    </lineage>
</organism>
<dbReference type="InParanoid" id="A2ETV8"/>
<proteinExistence type="predicted"/>
<dbReference type="KEGG" id="tva:4761761"/>
<evidence type="ECO:0000313" key="1">
    <source>
        <dbReference type="EMBL" id="EAY03913.1"/>
    </source>
</evidence>
<dbReference type="VEuPathDB" id="TrichDB:TVAG_192120"/>
<protein>
    <submittedName>
        <fullName evidence="1">Uncharacterized protein</fullName>
    </submittedName>
</protein>
<gene>
    <name evidence="1" type="ORF">TVAG_192120</name>
</gene>
<sequence>MDAFGPTPEGFTYQEELPFIIDSRISMKYAKNVMNIFDLIVTMGFGVNLKNIGITNRQNSRYYKAYEASSIRISPCNCMPSMFYMCKEFNPFMMKIGPNNQVIMNYEKEEDVFRCFESCCNAILSLSKEDVTMFQHYDNNVEGAVYKTRFNNIFELLIKRTKSMHDPRLELFSIGMSKLCEIFQSFKAHADNLSDNMSPFLSLINGFCSNLLPQFSRDNNDDDSIAENFSKFIEKTLDNIGVIDYDASIIISKI</sequence>
<evidence type="ECO:0000313" key="2">
    <source>
        <dbReference type="Proteomes" id="UP000001542"/>
    </source>
</evidence>
<reference evidence="1" key="1">
    <citation type="submission" date="2006-10" db="EMBL/GenBank/DDBJ databases">
        <authorList>
            <person name="Amadeo P."/>
            <person name="Zhao Q."/>
            <person name="Wortman J."/>
            <person name="Fraser-Liggett C."/>
            <person name="Carlton J."/>
        </authorList>
    </citation>
    <scope>NUCLEOTIDE SEQUENCE</scope>
    <source>
        <strain evidence="1">G3</strain>
    </source>
</reference>
<reference evidence="1" key="2">
    <citation type="journal article" date="2007" name="Science">
        <title>Draft genome sequence of the sexually transmitted pathogen Trichomonas vaginalis.</title>
        <authorList>
            <person name="Carlton J.M."/>
            <person name="Hirt R.P."/>
            <person name="Silva J.C."/>
            <person name="Delcher A.L."/>
            <person name="Schatz M."/>
            <person name="Zhao Q."/>
            <person name="Wortman J.R."/>
            <person name="Bidwell S.L."/>
            <person name="Alsmark U.C.M."/>
            <person name="Besteiro S."/>
            <person name="Sicheritz-Ponten T."/>
            <person name="Noel C.J."/>
            <person name="Dacks J.B."/>
            <person name="Foster P.G."/>
            <person name="Simillion C."/>
            <person name="Van de Peer Y."/>
            <person name="Miranda-Saavedra D."/>
            <person name="Barton G.J."/>
            <person name="Westrop G.D."/>
            <person name="Mueller S."/>
            <person name="Dessi D."/>
            <person name="Fiori P.L."/>
            <person name="Ren Q."/>
            <person name="Paulsen I."/>
            <person name="Zhang H."/>
            <person name="Bastida-Corcuera F.D."/>
            <person name="Simoes-Barbosa A."/>
            <person name="Brown M.T."/>
            <person name="Hayes R.D."/>
            <person name="Mukherjee M."/>
            <person name="Okumura C.Y."/>
            <person name="Schneider R."/>
            <person name="Smith A.J."/>
            <person name="Vanacova S."/>
            <person name="Villalvazo M."/>
            <person name="Haas B.J."/>
            <person name="Pertea M."/>
            <person name="Feldblyum T.V."/>
            <person name="Utterback T.R."/>
            <person name="Shu C.L."/>
            <person name="Osoegawa K."/>
            <person name="de Jong P.J."/>
            <person name="Hrdy I."/>
            <person name="Horvathova L."/>
            <person name="Zubacova Z."/>
            <person name="Dolezal P."/>
            <person name="Malik S.B."/>
            <person name="Logsdon J.M. Jr."/>
            <person name="Henze K."/>
            <person name="Gupta A."/>
            <person name="Wang C.C."/>
            <person name="Dunne R.L."/>
            <person name="Upcroft J.A."/>
            <person name="Upcroft P."/>
            <person name="White O."/>
            <person name="Salzberg S.L."/>
            <person name="Tang P."/>
            <person name="Chiu C.-H."/>
            <person name="Lee Y.-S."/>
            <person name="Embley T.M."/>
            <person name="Coombs G.H."/>
            <person name="Mottram J.C."/>
            <person name="Tachezy J."/>
            <person name="Fraser-Liggett C.M."/>
            <person name="Johnson P.J."/>
        </authorList>
    </citation>
    <scope>NUCLEOTIDE SEQUENCE [LARGE SCALE GENOMIC DNA]</scope>
    <source>
        <strain evidence="1">G3</strain>
    </source>
</reference>
<keyword evidence="2" id="KW-1185">Reference proteome</keyword>
<dbReference type="VEuPathDB" id="TrichDB:TVAGG3_0892350"/>